<reference evidence="2" key="1">
    <citation type="submission" date="2020-09" db="EMBL/GenBank/DDBJ databases">
        <title>A novel bacterium of genus Hazenella, isolated from South China Sea.</title>
        <authorList>
            <person name="Huang H."/>
            <person name="Mo K."/>
            <person name="Hu Y."/>
        </authorList>
    </citation>
    <scope>NUCLEOTIDE SEQUENCE</scope>
    <source>
        <strain evidence="2">IB182357</strain>
    </source>
</reference>
<dbReference type="Proteomes" id="UP000661691">
    <property type="component" value="Unassembled WGS sequence"/>
</dbReference>
<dbReference type="EMBL" id="JACXAH010000018">
    <property type="protein sequence ID" value="MBD1373165.1"/>
    <property type="molecule type" value="Genomic_DNA"/>
</dbReference>
<feature type="transmembrane region" description="Helical" evidence="1">
    <location>
        <begin position="12"/>
        <end position="35"/>
    </location>
</feature>
<keyword evidence="1" id="KW-0812">Transmembrane</keyword>
<name>A0A926NC97_9BACL</name>
<evidence type="ECO:0000256" key="1">
    <source>
        <dbReference type="SAM" id="Phobius"/>
    </source>
</evidence>
<protein>
    <submittedName>
        <fullName evidence="2">Uncharacterized protein</fullName>
    </submittedName>
</protein>
<organism evidence="2 3">
    <name type="scientific">Polycladospora coralii</name>
    <dbReference type="NCBI Taxonomy" id="2771432"/>
    <lineage>
        <taxon>Bacteria</taxon>
        <taxon>Bacillati</taxon>
        <taxon>Bacillota</taxon>
        <taxon>Bacilli</taxon>
        <taxon>Bacillales</taxon>
        <taxon>Thermoactinomycetaceae</taxon>
        <taxon>Polycladospora</taxon>
    </lineage>
</organism>
<keyword evidence="1" id="KW-1133">Transmembrane helix</keyword>
<sequence length="62" mass="7467">MEQQSKSTSMEEWARACFQAFLIVVMVLFVFFYMVEPELIMQLLPEQVKEKIEAIFSYFLYD</sequence>
<keyword evidence="3" id="KW-1185">Reference proteome</keyword>
<dbReference type="RefSeq" id="WP_191142349.1">
    <property type="nucleotide sequence ID" value="NZ_JACXAH010000018.1"/>
</dbReference>
<comment type="caution">
    <text evidence="2">The sequence shown here is derived from an EMBL/GenBank/DDBJ whole genome shotgun (WGS) entry which is preliminary data.</text>
</comment>
<evidence type="ECO:0000313" key="3">
    <source>
        <dbReference type="Proteomes" id="UP000661691"/>
    </source>
</evidence>
<gene>
    <name evidence="2" type="ORF">IC620_12445</name>
</gene>
<proteinExistence type="predicted"/>
<evidence type="ECO:0000313" key="2">
    <source>
        <dbReference type="EMBL" id="MBD1373165.1"/>
    </source>
</evidence>
<keyword evidence="1" id="KW-0472">Membrane</keyword>
<accession>A0A926NC97</accession>
<dbReference type="AlphaFoldDB" id="A0A926NC97"/>